<dbReference type="SUPFAM" id="SSF89919">
    <property type="entry name" value="Ribosome-binding factor A, RbfA"/>
    <property type="match status" value="1"/>
</dbReference>
<comment type="function">
    <text evidence="2">One of several proteins that assist in the late maturation steps of the functional core of the 30S ribosomal subunit. Associates with free 30S ribosomal subunits (but not with 30S subunits that are part of 70S ribosomes or polysomes). Required for efficient processing of 16S rRNA. May interact with the 5'-terminal helix region of 16S rRNA.</text>
</comment>
<evidence type="ECO:0000313" key="5">
    <source>
        <dbReference type="EMBL" id="PZA19701.1"/>
    </source>
</evidence>
<dbReference type="InterPro" id="IPR023799">
    <property type="entry name" value="RbfA_dom_sf"/>
</dbReference>
<feature type="compositionally biased region" description="Acidic residues" evidence="3">
    <location>
        <begin position="141"/>
        <end position="154"/>
    </location>
</feature>
<keyword evidence="2" id="KW-0963">Cytoplasm</keyword>
<comment type="similarity">
    <text evidence="2">Belongs to the RbfA family.</text>
</comment>
<feature type="compositionally biased region" description="Low complexity" evidence="3">
    <location>
        <begin position="155"/>
        <end position="164"/>
    </location>
</feature>
<feature type="region of interest" description="Disordered" evidence="3">
    <location>
        <begin position="123"/>
        <end position="186"/>
    </location>
</feature>
<dbReference type="GO" id="GO:0030490">
    <property type="term" value="P:maturation of SSU-rRNA"/>
    <property type="evidence" value="ECO:0007669"/>
    <property type="project" value="UniProtKB-UniRule"/>
</dbReference>
<evidence type="ECO:0000256" key="2">
    <source>
        <dbReference type="HAMAP-Rule" id="MF_00003"/>
    </source>
</evidence>
<evidence type="ECO:0000256" key="3">
    <source>
        <dbReference type="SAM" id="MobiDB-lite"/>
    </source>
</evidence>
<dbReference type="PANTHER" id="PTHR33515">
    <property type="entry name" value="RIBOSOME-BINDING FACTOR A, CHLOROPLASTIC-RELATED"/>
    <property type="match status" value="1"/>
</dbReference>
<dbReference type="GO" id="GO:0005829">
    <property type="term" value="C:cytosol"/>
    <property type="evidence" value="ECO:0007669"/>
    <property type="project" value="TreeGrafter"/>
</dbReference>
<reference evidence="5 6" key="1">
    <citation type="submission" date="2018-06" db="EMBL/GenBank/DDBJ databases">
        <title>Draft genome sequence of Modestobacter versicolor CP153-2.</title>
        <authorList>
            <person name="Gundlapally S.R."/>
        </authorList>
    </citation>
    <scope>NUCLEOTIDE SEQUENCE [LARGE SCALE GENOMIC DNA]</scope>
    <source>
        <strain evidence="5 6">CP153-2</strain>
    </source>
</reference>
<evidence type="ECO:0000313" key="7">
    <source>
        <dbReference type="Proteomes" id="UP000580718"/>
    </source>
</evidence>
<dbReference type="InterPro" id="IPR020053">
    <property type="entry name" value="Ribosome-bd_factorA_CS"/>
</dbReference>
<dbReference type="NCBIfam" id="TIGR00082">
    <property type="entry name" value="rbfA"/>
    <property type="match status" value="1"/>
</dbReference>
<dbReference type="Proteomes" id="UP000247602">
    <property type="component" value="Unassembled WGS sequence"/>
</dbReference>
<dbReference type="Gene3D" id="3.30.300.20">
    <property type="match status" value="1"/>
</dbReference>
<sequence length="186" mass="20069">MADPARARRLAVRIRQIVSATIEMQIKDPRLGMVTITDARVTSDLREATVFYTVYGDATQVEDSARALASATGVLRSTVGKQTGIKFVPTLTFIADIVPDTARELEEALERVRHADAELARAREGAQYAGDADPYRKPAVDEDDDEDELDDDLAADAGDVLADDPSAGRTDDYADGRPSAAQRSAS</sequence>
<dbReference type="PANTHER" id="PTHR33515:SF1">
    <property type="entry name" value="RIBOSOME-BINDING FACTOR A, CHLOROPLASTIC-RELATED"/>
    <property type="match status" value="1"/>
</dbReference>
<gene>
    <name evidence="2" type="primary">rbfA</name>
    <name evidence="5" type="ORF">DMO24_19340</name>
    <name evidence="4" type="ORF">FHX36_004163</name>
</gene>
<dbReference type="AlphaFoldDB" id="A0A323V5D5"/>
<keyword evidence="6" id="KW-1185">Reference proteome</keyword>
<dbReference type="EMBL" id="JACIBU010000002">
    <property type="protein sequence ID" value="MBB3678374.1"/>
    <property type="molecule type" value="Genomic_DNA"/>
</dbReference>
<keyword evidence="1 2" id="KW-0690">Ribosome biogenesis</keyword>
<evidence type="ECO:0000313" key="6">
    <source>
        <dbReference type="Proteomes" id="UP000247602"/>
    </source>
</evidence>
<protein>
    <recommendedName>
        <fullName evidence="2">Ribosome-binding factor A</fullName>
    </recommendedName>
</protein>
<dbReference type="Proteomes" id="UP000580718">
    <property type="component" value="Unassembled WGS sequence"/>
</dbReference>
<dbReference type="InterPro" id="IPR000238">
    <property type="entry name" value="RbfA"/>
</dbReference>
<evidence type="ECO:0000256" key="1">
    <source>
        <dbReference type="ARBA" id="ARBA00022517"/>
    </source>
</evidence>
<dbReference type="EMBL" id="QKNV01000284">
    <property type="protein sequence ID" value="PZA19701.1"/>
    <property type="molecule type" value="Genomic_DNA"/>
</dbReference>
<name>A0A323V5D5_9ACTN</name>
<proteinExistence type="inferred from homology"/>
<reference evidence="4 7" key="2">
    <citation type="submission" date="2020-08" db="EMBL/GenBank/DDBJ databases">
        <title>Sequencing the genomes of 1000 actinobacteria strains.</title>
        <authorList>
            <person name="Klenk H.-P."/>
        </authorList>
    </citation>
    <scope>NUCLEOTIDE SEQUENCE [LARGE SCALE GENOMIC DNA]</scope>
    <source>
        <strain evidence="4 7">DSM 16678</strain>
    </source>
</reference>
<comment type="subcellular location">
    <subcellularLocation>
        <location evidence="2">Cytoplasm</location>
    </subcellularLocation>
</comment>
<comment type="subunit">
    <text evidence="2">Monomer. Binds 30S ribosomal subunits, but not 50S ribosomal subunits or 70S ribosomes.</text>
</comment>
<evidence type="ECO:0000313" key="4">
    <source>
        <dbReference type="EMBL" id="MBB3678374.1"/>
    </source>
</evidence>
<accession>A0A323V5D5</accession>
<dbReference type="HAMAP" id="MF_00003">
    <property type="entry name" value="RbfA"/>
    <property type="match status" value="1"/>
</dbReference>
<organism evidence="5 6">
    <name type="scientific">Modestobacter versicolor</name>
    <dbReference type="NCBI Taxonomy" id="429133"/>
    <lineage>
        <taxon>Bacteria</taxon>
        <taxon>Bacillati</taxon>
        <taxon>Actinomycetota</taxon>
        <taxon>Actinomycetes</taxon>
        <taxon>Geodermatophilales</taxon>
        <taxon>Geodermatophilaceae</taxon>
        <taxon>Modestobacter</taxon>
    </lineage>
</organism>
<dbReference type="Pfam" id="PF02033">
    <property type="entry name" value="RBFA"/>
    <property type="match status" value="1"/>
</dbReference>
<dbReference type="OrthoDB" id="307788at2"/>
<dbReference type="PROSITE" id="PS01319">
    <property type="entry name" value="RBFA"/>
    <property type="match status" value="1"/>
</dbReference>
<dbReference type="RefSeq" id="WP_110553888.1">
    <property type="nucleotide sequence ID" value="NZ_JACIBU010000002.1"/>
</dbReference>
<dbReference type="GO" id="GO:0043024">
    <property type="term" value="F:ribosomal small subunit binding"/>
    <property type="evidence" value="ECO:0007669"/>
    <property type="project" value="TreeGrafter"/>
</dbReference>
<dbReference type="InterPro" id="IPR015946">
    <property type="entry name" value="KH_dom-like_a/b"/>
</dbReference>
<comment type="caution">
    <text evidence="5">The sequence shown here is derived from an EMBL/GenBank/DDBJ whole genome shotgun (WGS) entry which is preliminary data.</text>
</comment>